<accession>A0A2P2Q860</accession>
<evidence type="ECO:0000313" key="1">
    <source>
        <dbReference type="EMBL" id="MBX63160.1"/>
    </source>
</evidence>
<name>A0A2P2Q860_RHIMU</name>
<organism evidence="1">
    <name type="scientific">Rhizophora mucronata</name>
    <name type="common">Asiatic mangrove</name>
    <dbReference type="NCBI Taxonomy" id="61149"/>
    <lineage>
        <taxon>Eukaryota</taxon>
        <taxon>Viridiplantae</taxon>
        <taxon>Streptophyta</taxon>
        <taxon>Embryophyta</taxon>
        <taxon>Tracheophyta</taxon>
        <taxon>Spermatophyta</taxon>
        <taxon>Magnoliopsida</taxon>
        <taxon>eudicotyledons</taxon>
        <taxon>Gunneridae</taxon>
        <taxon>Pentapetalae</taxon>
        <taxon>rosids</taxon>
        <taxon>fabids</taxon>
        <taxon>Malpighiales</taxon>
        <taxon>Rhizophoraceae</taxon>
        <taxon>Rhizophora</taxon>
    </lineage>
</organism>
<sequence>MFSGKLLSKEETLLSCLQIQCWPS</sequence>
<proteinExistence type="predicted"/>
<dbReference type="EMBL" id="GGEC01082676">
    <property type="protein sequence ID" value="MBX63160.1"/>
    <property type="molecule type" value="Transcribed_RNA"/>
</dbReference>
<dbReference type="AlphaFoldDB" id="A0A2P2Q860"/>
<protein>
    <submittedName>
        <fullName evidence="1">Uncharacterized protein</fullName>
    </submittedName>
</protein>
<reference evidence="1" key="1">
    <citation type="submission" date="2018-02" db="EMBL/GenBank/DDBJ databases">
        <title>Rhizophora mucronata_Transcriptome.</title>
        <authorList>
            <person name="Meera S.P."/>
            <person name="Sreeshan A."/>
            <person name="Augustine A."/>
        </authorList>
    </citation>
    <scope>NUCLEOTIDE SEQUENCE</scope>
    <source>
        <tissue evidence="1">Leaf</tissue>
    </source>
</reference>